<comment type="catalytic activity">
    <reaction evidence="5">
        <text>pyridoxine 5'-phosphate + O2 = pyridoxal 5'-phosphate + H2O2</text>
        <dbReference type="Rhea" id="RHEA:15149"/>
        <dbReference type="ChEBI" id="CHEBI:15379"/>
        <dbReference type="ChEBI" id="CHEBI:16240"/>
        <dbReference type="ChEBI" id="CHEBI:58589"/>
        <dbReference type="ChEBI" id="CHEBI:597326"/>
        <dbReference type="EC" id="1.4.3.5"/>
    </reaction>
</comment>
<comment type="caution">
    <text evidence="5">Lacks conserved residue(s) required for the propagation of feature annotation.</text>
</comment>
<dbReference type="NCBIfam" id="TIGR00558">
    <property type="entry name" value="pdxH"/>
    <property type="match status" value="1"/>
</dbReference>
<dbReference type="SUPFAM" id="SSF50475">
    <property type="entry name" value="FMN-binding split barrel"/>
    <property type="match status" value="1"/>
</dbReference>
<name>A0ABU3D9M0_9FLAO</name>
<dbReference type="EMBL" id="JAVRHK010000017">
    <property type="protein sequence ID" value="MDT0678224.1"/>
    <property type="molecule type" value="Genomic_DNA"/>
</dbReference>
<evidence type="ECO:0000256" key="2">
    <source>
        <dbReference type="ARBA" id="ARBA00022630"/>
    </source>
</evidence>
<feature type="binding site" evidence="5">
    <location>
        <begin position="63"/>
        <end position="68"/>
    </location>
    <ligand>
        <name>FMN</name>
        <dbReference type="ChEBI" id="CHEBI:58210"/>
    </ligand>
</feature>
<feature type="domain" description="Pyridoxamine 5'-phosphate oxidase N-terminal" evidence="6">
    <location>
        <begin position="41"/>
        <end position="160"/>
    </location>
</feature>
<keyword evidence="3 5" id="KW-0288">FMN</keyword>
<dbReference type="EC" id="1.4.3.5" evidence="5"/>
<organism evidence="8 9">
    <name type="scientific">Autumnicola musiva</name>
    <dbReference type="NCBI Taxonomy" id="3075589"/>
    <lineage>
        <taxon>Bacteria</taxon>
        <taxon>Pseudomonadati</taxon>
        <taxon>Bacteroidota</taxon>
        <taxon>Flavobacteriia</taxon>
        <taxon>Flavobacteriales</taxon>
        <taxon>Flavobacteriaceae</taxon>
        <taxon>Autumnicola</taxon>
    </lineage>
</organism>
<keyword evidence="4 5" id="KW-0560">Oxidoreductase</keyword>
<comment type="caution">
    <text evidence="8">The sequence shown here is derived from an EMBL/GenBank/DDBJ whole genome shotgun (WGS) entry which is preliminary data.</text>
</comment>
<dbReference type="Gene3D" id="2.30.110.10">
    <property type="entry name" value="Electron Transport, Fmn-binding Protein, Chain A"/>
    <property type="match status" value="1"/>
</dbReference>
<dbReference type="PANTHER" id="PTHR10851">
    <property type="entry name" value="PYRIDOXINE-5-PHOSPHATE OXIDASE"/>
    <property type="match status" value="1"/>
</dbReference>
<gene>
    <name evidence="5 8" type="primary">pdxH</name>
    <name evidence="8" type="ORF">RM539_16695</name>
</gene>
<comment type="similarity">
    <text evidence="1 5">Belongs to the pyridoxamine 5'-phosphate oxidase family.</text>
</comment>
<protein>
    <recommendedName>
        <fullName evidence="5">Pyridoxine/pyridoxamine 5'-phosphate oxidase</fullName>
        <ecNumber evidence="5">1.4.3.5</ecNumber>
    </recommendedName>
    <alternativeName>
        <fullName evidence="5">PNP/PMP oxidase</fullName>
        <shortName evidence="5">PNPOx</shortName>
    </alternativeName>
    <alternativeName>
        <fullName evidence="5">Pyridoxal 5'-phosphate synthase</fullName>
    </alternativeName>
</protein>
<evidence type="ECO:0000259" key="7">
    <source>
        <dbReference type="Pfam" id="PF10590"/>
    </source>
</evidence>
<comment type="catalytic activity">
    <reaction evidence="5">
        <text>pyridoxamine 5'-phosphate + O2 + H2O = pyridoxal 5'-phosphate + H2O2 + NH4(+)</text>
        <dbReference type="Rhea" id="RHEA:15817"/>
        <dbReference type="ChEBI" id="CHEBI:15377"/>
        <dbReference type="ChEBI" id="CHEBI:15379"/>
        <dbReference type="ChEBI" id="CHEBI:16240"/>
        <dbReference type="ChEBI" id="CHEBI:28938"/>
        <dbReference type="ChEBI" id="CHEBI:58451"/>
        <dbReference type="ChEBI" id="CHEBI:597326"/>
        <dbReference type="EC" id="1.4.3.5"/>
    </reaction>
</comment>
<evidence type="ECO:0000256" key="5">
    <source>
        <dbReference type="HAMAP-Rule" id="MF_01629"/>
    </source>
</evidence>
<dbReference type="InterPro" id="IPR012349">
    <property type="entry name" value="Split_barrel_FMN-bd"/>
</dbReference>
<dbReference type="InterPro" id="IPR019576">
    <property type="entry name" value="Pyridoxamine_oxidase_dimer_C"/>
</dbReference>
<feature type="binding site" evidence="5">
    <location>
        <position position="85"/>
    </location>
    <ligand>
        <name>FMN</name>
        <dbReference type="ChEBI" id="CHEBI:58210"/>
    </ligand>
</feature>
<feature type="binding site" evidence="5">
    <location>
        <position position="133"/>
    </location>
    <ligand>
        <name>substrate</name>
    </ligand>
</feature>
<dbReference type="InterPro" id="IPR011576">
    <property type="entry name" value="Pyridox_Oxase_N"/>
</dbReference>
<keyword evidence="5" id="KW-0664">Pyridoxine biosynthesis</keyword>
<feature type="binding site" evidence="5">
    <location>
        <position position="129"/>
    </location>
    <ligand>
        <name>substrate</name>
    </ligand>
</feature>
<comment type="pathway">
    <text evidence="5">Cofactor metabolism; pyridoxal 5'-phosphate salvage; pyridoxal 5'-phosphate from pyridoxamine 5'-phosphate: step 1/1.</text>
</comment>
<dbReference type="HAMAP" id="MF_01629">
    <property type="entry name" value="PdxH"/>
    <property type="match status" value="1"/>
</dbReference>
<dbReference type="Pfam" id="PF01243">
    <property type="entry name" value="PNPOx_N"/>
    <property type="match status" value="1"/>
</dbReference>
<comment type="pathway">
    <text evidence="5">Cofactor metabolism; pyridoxal 5'-phosphate salvage; pyridoxal 5'-phosphate from pyridoxine 5'-phosphate: step 1/1.</text>
</comment>
<evidence type="ECO:0000313" key="8">
    <source>
        <dbReference type="EMBL" id="MDT0678224.1"/>
    </source>
</evidence>
<feature type="binding site" evidence="5">
    <location>
        <position position="125"/>
    </location>
    <ligand>
        <name>substrate</name>
    </ligand>
</feature>
<feature type="binding site" evidence="5">
    <location>
        <position position="68"/>
    </location>
    <ligand>
        <name>substrate</name>
    </ligand>
</feature>
<sequence length="214" mass="25073">MEKNLQEYRKSYERGELLENSIPKLPSALFENWFLAAEEYQVVEEVNAMNLSTIGVDGYPKNRVVLLKKFDEKGFVFFTNYNSEKGMAIEKNPHVCLSFFWSAVERQVIIKGIASRVSEEESTTYFHSRPRGSQLGALASHQGAKIASRQVLEQRLKELEEEYKGREIPKPEEWGGYLVVPESYEFWQGRKNRLHDRILYTRYNNNWQIERLAP</sequence>
<evidence type="ECO:0000313" key="9">
    <source>
        <dbReference type="Proteomes" id="UP001262582"/>
    </source>
</evidence>
<evidence type="ECO:0000259" key="6">
    <source>
        <dbReference type="Pfam" id="PF01243"/>
    </source>
</evidence>
<dbReference type="InterPro" id="IPR000659">
    <property type="entry name" value="Pyridox_Oxase"/>
</dbReference>
<keyword evidence="9" id="KW-1185">Reference proteome</keyword>
<feature type="binding site" evidence="5">
    <location>
        <position position="197"/>
    </location>
    <ligand>
        <name>FMN</name>
        <dbReference type="ChEBI" id="CHEBI:58210"/>
    </ligand>
</feature>
<reference evidence="8 9" key="1">
    <citation type="submission" date="2023-09" db="EMBL/GenBank/DDBJ databases">
        <authorList>
            <person name="Rey-Velasco X."/>
        </authorList>
    </citation>
    <scope>NUCLEOTIDE SEQUENCE [LARGE SCALE GENOMIC DNA]</scope>
    <source>
        <strain evidence="8 9">F117</strain>
    </source>
</reference>
<dbReference type="PIRSF" id="PIRSF000190">
    <property type="entry name" value="Pyd_amn-ph_oxd"/>
    <property type="match status" value="1"/>
</dbReference>
<accession>A0ABU3D9M0</accession>
<feature type="binding site" evidence="5">
    <location>
        <position position="107"/>
    </location>
    <ligand>
        <name>FMN</name>
        <dbReference type="ChEBI" id="CHEBI:58210"/>
    </ligand>
</feature>
<comment type="function">
    <text evidence="5">Catalyzes the oxidation of either pyridoxine 5'-phosphate (PNP) or pyridoxamine 5'-phosphate (PMP) into pyridoxal 5'-phosphate (PLP).</text>
</comment>
<dbReference type="NCBIfam" id="NF004231">
    <property type="entry name" value="PRK05679.1"/>
    <property type="match status" value="1"/>
</dbReference>
<feature type="binding site" evidence="5">
    <location>
        <position position="187"/>
    </location>
    <ligand>
        <name>FMN</name>
        <dbReference type="ChEBI" id="CHEBI:58210"/>
    </ligand>
</feature>
<dbReference type="GO" id="GO:0004733">
    <property type="term" value="F:pyridoxamine phosphate oxidase activity"/>
    <property type="evidence" value="ECO:0007669"/>
    <property type="project" value="UniProtKB-EC"/>
</dbReference>
<evidence type="ECO:0000256" key="4">
    <source>
        <dbReference type="ARBA" id="ARBA00023002"/>
    </source>
</evidence>
<proteinExistence type="inferred from homology"/>
<dbReference type="Proteomes" id="UP001262582">
    <property type="component" value="Unassembled WGS sequence"/>
</dbReference>
<dbReference type="PROSITE" id="PS01064">
    <property type="entry name" value="PYRIDOX_OXIDASE"/>
    <property type="match status" value="1"/>
</dbReference>
<evidence type="ECO:0000256" key="3">
    <source>
        <dbReference type="ARBA" id="ARBA00022643"/>
    </source>
</evidence>
<feature type="domain" description="Pyridoxine 5'-phosphate oxidase dimerisation C-terminal" evidence="7">
    <location>
        <begin position="174"/>
        <end position="214"/>
    </location>
</feature>
<evidence type="ECO:0000256" key="1">
    <source>
        <dbReference type="ARBA" id="ARBA00007301"/>
    </source>
</evidence>
<dbReference type="InterPro" id="IPR019740">
    <property type="entry name" value="Pyridox_Oxase_CS"/>
</dbReference>
<comment type="cofactor">
    <cofactor evidence="5">
        <name>FMN</name>
        <dbReference type="ChEBI" id="CHEBI:58210"/>
    </cofactor>
    <text evidence="5">Binds 1 FMN per subunit.</text>
</comment>
<feature type="binding site" evidence="5">
    <location>
        <begin position="193"/>
        <end position="195"/>
    </location>
    <ligand>
        <name>substrate</name>
    </ligand>
</feature>
<feature type="binding site" evidence="5">
    <location>
        <begin position="78"/>
        <end position="79"/>
    </location>
    <ligand>
        <name>FMN</name>
        <dbReference type="ChEBI" id="CHEBI:58210"/>
    </ligand>
</feature>
<keyword evidence="2 5" id="KW-0285">Flavoprotein</keyword>
<dbReference type="PANTHER" id="PTHR10851:SF0">
    <property type="entry name" value="PYRIDOXINE-5'-PHOSPHATE OXIDASE"/>
    <property type="match status" value="1"/>
</dbReference>
<comment type="subunit">
    <text evidence="5">Homodimer.</text>
</comment>
<dbReference type="RefSeq" id="WP_311504560.1">
    <property type="nucleotide sequence ID" value="NZ_JAVRHK010000017.1"/>
</dbReference>
<dbReference type="Pfam" id="PF10590">
    <property type="entry name" value="PNP_phzG_C"/>
    <property type="match status" value="1"/>
</dbReference>